<dbReference type="AlphaFoldDB" id="A0A5B0EHX2"/>
<dbReference type="InterPro" id="IPR036397">
    <property type="entry name" value="RNaseH_sf"/>
</dbReference>
<dbReference type="SMART" id="SM00479">
    <property type="entry name" value="EXOIII"/>
    <property type="match status" value="1"/>
</dbReference>
<evidence type="ECO:0000313" key="5">
    <source>
        <dbReference type="EMBL" id="KAA0977370.1"/>
    </source>
</evidence>
<sequence>MGQGYFAVIDTETTGLFPGNHDRIAEIAVVTLDRSGTVVDRWETLVNPERDLGKQAIHGIRAKDILEAPRFADIAEELDWRLSGTTIVAHNLGFDARFLLAEFQRAGRALPDFYLPRGLCTMQMAREYLPGAGRSLQDCCDSFSIELRHAHSAGDDAEATAVLLSRYMELDPDLDDWDYLLNEAAATSWNDSPPTARLIPALRSSADSEETHFIDRIVVHLPEIPGAAAHQEYLALLDRALLDRYLSAHEQSMLVSTASDLGIDRSTVMDLHSRYFLSIADTAWADGVLSVEELSDLATISALLGLPTELLDAATLAHPTFPMQPQHVDASSGFFLQSGDMVVLTGDMTRPRSAIEADLESAGFKPHGAVTKKVKLLVAADPDSISGKARKARQYGIPVVGEEYLWKQVLRASDLQH</sequence>
<evidence type="ECO:0000259" key="4">
    <source>
        <dbReference type="SMART" id="SM00479"/>
    </source>
</evidence>
<evidence type="ECO:0000313" key="6">
    <source>
        <dbReference type="Proteomes" id="UP000323856"/>
    </source>
</evidence>
<dbReference type="EMBL" id="VOBL01000007">
    <property type="protein sequence ID" value="KAA0977370.1"/>
    <property type="molecule type" value="Genomic_DNA"/>
</dbReference>
<dbReference type="GO" id="GO:0003676">
    <property type="term" value="F:nucleic acid binding"/>
    <property type="evidence" value="ECO:0007669"/>
    <property type="project" value="InterPro"/>
</dbReference>
<dbReference type="CDD" id="cd06127">
    <property type="entry name" value="DEDDh"/>
    <property type="match status" value="1"/>
</dbReference>
<protein>
    <submittedName>
        <fullName evidence="5">DNA polymerase III subunit epsilon</fullName>
    </submittedName>
</protein>
<dbReference type="InterPro" id="IPR012337">
    <property type="entry name" value="RNaseH-like_sf"/>
</dbReference>
<dbReference type="Gene3D" id="3.40.50.10190">
    <property type="entry name" value="BRCT domain"/>
    <property type="match status" value="1"/>
</dbReference>
<dbReference type="PANTHER" id="PTHR30231:SF4">
    <property type="entry name" value="PROTEIN NEN2"/>
    <property type="match status" value="1"/>
</dbReference>
<evidence type="ECO:0000256" key="2">
    <source>
        <dbReference type="ARBA" id="ARBA00022801"/>
    </source>
</evidence>
<dbReference type="OrthoDB" id="3197455at2"/>
<dbReference type="Gene3D" id="3.30.420.10">
    <property type="entry name" value="Ribonuclease H-like superfamily/Ribonuclease H"/>
    <property type="match status" value="1"/>
</dbReference>
<evidence type="ECO:0000256" key="3">
    <source>
        <dbReference type="ARBA" id="ARBA00022839"/>
    </source>
</evidence>
<dbReference type="Pfam" id="PF00929">
    <property type="entry name" value="RNase_T"/>
    <property type="match status" value="1"/>
</dbReference>
<dbReference type="Pfam" id="PF00533">
    <property type="entry name" value="BRCT"/>
    <property type="match status" value="1"/>
</dbReference>
<comment type="caution">
    <text evidence="5">The sequence shown here is derived from an EMBL/GenBank/DDBJ whole genome shotgun (WGS) entry which is preliminary data.</text>
</comment>
<accession>A0A5B0EHX2</accession>
<organism evidence="5 6">
    <name type="scientific">Paeniglutamicibacter gangotriensis</name>
    <dbReference type="NCBI Taxonomy" id="254787"/>
    <lineage>
        <taxon>Bacteria</taxon>
        <taxon>Bacillati</taxon>
        <taxon>Actinomycetota</taxon>
        <taxon>Actinomycetes</taxon>
        <taxon>Micrococcales</taxon>
        <taxon>Micrococcaceae</taxon>
        <taxon>Paeniglutamicibacter</taxon>
    </lineage>
</organism>
<proteinExistence type="predicted"/>
<dbReference type="GO" id="GO:0008408">
    <property type="term" value="F:3'-5' exonuclease activity"/>
    <property type="evidence" value="ECO:0007669"/>
    <property type="project" value="TreeGrafter"/>
</dbReference>
<dbReference type="SUPFAM" id="SSF53098">
    <property type="entry name" value="Ribonuclease H-like"/>
    <property type="match status" value="1"/>
</dbReference>
<dbReference type="Proteomes" id="UP000323856">
    <property type="component" value="Unassembled WGS sequence"/>
</dbReference>
<feature type="domain" description="Exonuclease" evidence="4">
    <location>
        <begin position="5"/>
        <end position="173"/>
    </location>
</feature>
<name>A0A5B0EHX2_9MICC</name>
<keyword evidence="3" id="KW-0269">Exonuclease</keyword>
<dbReference type="RefSeq" id="WP_007272604.1">
    <property type="nucleotide sequence ID" value="NZ_JBITUG010000003.1"/>
</dbReference>
<gene>
    <name evidence="5" type="ORF">FQ154_08745</name>
</gene>
<dbReference type="InterPro" id="IPR029024">
    <property type="entry name" value="TerB-like"/>
</dbReference>
<dbReference type="InterPro" id="IPR001357">
    <property type="entry name" value="BRCT_dom"/>
</dbReference>
<dbReference type="InterPro" id="IPR013520">
    <property type="entry name" value="Ribonucl_H"/>
</dbReference>
<dbReference type="FunFam" id="3.30.420.10:FF:000045">
    <property type="entry name" value="3'-5' exonuclease DinG"/>
    <property type="match status" value="1"/>
</dbReference>
<reference evidence="5 6" key="1">
    <citation type="submission" date="2019-07" db="EMBL/GenBank/DDBJ databases">
        <title>Analysis of the biochemical properties, biological activity and biotechnological potential of siderophores and biosurfactants produced by Antarctic psychrotolerant bacteria.</title>
        <authorList>
            <person name="Styczynski M."/>
            <person name="Krucon T."/>
            <person name="Decewicz P."/>
            <person name="Dziewit L."/>
        </authorList>
    </citation>
    <scope>NUCLEOTIDE SEQUENCE [LARGE SCALE GENOMIC DNA]</scope>
    <source>
        <strain evidence="5 6">ANT_H27</strain>
    </source>
</reference>
<dbReference type="PANTHER" id="PTHR30231">
    <property type="entry name" value="DNA POLYMERASE III SUBUNIT EPSILON"/>
    <property type="match status" value="1"/>
</dbReference>
<dbReference type="GO" id="GO:0005829">
    <property type="term" value="C:cytosol"/>
    <property type="evidence" value="ECO:0007669"/>
    <property type="project" value="TreeGrafter"/>
</dbReference>
<dbReference type="InterPro" id="IPR036420">
    <property type="entry name" value="BRCT_dom_sf"/>
</dbReference>
<dbReference type="SUPFAM" id="SSF52113">
    <property type="entry name" value="BRCT domain"/>
    <property type="match status" value="1"/>
</dbReference>
<dbReference type="SUPFAM" id="SSF158682">
    <property type="entry name" value="TerB-like"/>
    <property type="match status" value="1"/>
</dbReference>
<keyword evidence="1" id="KW-0540">Nuclease</keyword>
<keyword evidence="2" id="KW-0378">Hydrolase</keyword>
<evidence type="ECO:0000256" key="1">
    <source>
        <dbReference type="ARBA" id="ARBA00022722"/>
    </source>
</evidence>